<dbReference type="Proteomes" id="UP000232003">
    <property type="component" value="Chromosome"/>
</dbReference>
<protein>
    <submittedName>
        <fullName evidence="1">Uncharacterized protein</fullName>
    </submittedName>
</protein>
<evidence type="ECO:0000313" key="1">
    <source>
        <dbReference type="EMBL" id="AUB38978.1"/>
    </source>
</evidence>
<name>A0A2K8SU93_9NOSO</name>
<reference evidence="1 2" key="1">
    <citation type="submission" date="2017-11" db="EMBL/GenBank/DDBJ databases">
        <title>Complete genome of a free-living desiccation-tolerant cyanobacterium and its photosynthetic adaptation to extreme terrestrial habitat.</title>
        <authorList>
            <person name="Shang J."/>
        </authorList>
    </citation>
    <scope>NUCLEOTIDE SEQUENCE [LARGE SCALE GENOMIC DNA]</scope>
    <source>
        <strain evidence="1 2">CCNUN1</strain>
    </source>
</reference>
<dbReference type="AlphaFoldDB" id="A0A2K8SU93"/>
<dbReference type="EMBL" id="CP024785">
    <property type="protein sequence ID" value="AUB38978.1"/>
    <property type="molecule type" value="Genomic_DNA"/>
</dbReference>
<accession>A0A2K8SU93</accession>
<evidence type="ECO:0000313" key="2">
    <source>
        <dbReference type="Proteomes" id="UP000232003"/>
    </source>
</evidence>
<organism evidence="1 2">
    <name type="scientific">Nostoc flagelliforme CCNUN1</name>
    <dbReference type="NCBI Taxonomy" id="2038116"/>
    <lineage>
        <taxon>Bacteria</taxon>
        <taxon>Bacillati</taxon>
        <taxon>Cyanobacteriota</taxon>
        <taxon>Cyanophyceae</taxon>
        <taxon>Nostocales</taxon>
        <taxon>Nostocaceae</taxon>
        <taxon>Nostoc</taxon>
    </lineage>
</organism>
<dbReference type="KEGG" id="nfl:COO91_04960"/>
<keyword evidence="2" id="KW-1185">Reference proteome</keyword>
<gene>
    <name evidence="1" type="ORF">COO91_04960</name>
</gene>
<proteinExistence type="predicted"/>
<sequence length="37" mass="3882">MLTVIVLSGKFTGINSKTSLVTGLQKASSKATEVSRK</sequence>